<accession>A0A5J4QYQ7</accession>
<dbReference type="AlphaFoldDB" id="A0A5J4QYQ7"/>
<dbReference type="EMBL" id="SNRY01002277">
    <property type="protein sequence ID" value="KAA6325861.1"/>
    <property type="molecule type" value="Genomic_DNA"/>
</dbReference>
<dbReference type="GO" id="GO:0006313">
    <property type="term" value="P:DNA transposition"/>
    <property type="evidence" value="ECO:0007669"/>
    <property type="project" value="InterPro"/>
</dbReference>
<dbReference type="GO" id="GO:0004803">
    <property type="term" value="F:transposase activity"/>
    <property type="evidence" value="ECO:0007669"/>
    <property type="project" value="InterPro"/>
</dbReference>
<sequence>MKEVLGMWVGKTESASFWMGVLTDLKVRGVEDILITVTDNLNGFTDTIKRIFPESTTQICVIH</sequence>
<dbReference type="InterPro" id="IPR001207">
    <property type="entry name" value="Transposase_mutator"/>
</dbReference>
<keyword evidence="1" id="KW-0815">Transposition</keyword>
<dbReference type="GO" id="GO:0003677">
    <property type="term" value="F:DNA binding"/>
    <property type="evidence" value="ECO:0007669"/>
    <property type="project" value="UniProtKB-KW"/>
</dbReference>
<dbReference type="PANTHER" id="PTHR33217:SF8">
    <property type="entry name" value="MUTATOR FAMILY TRANSPOSASE"/>
    <property type="match status" value="1"/>
</dbReference>
<evidence type="ECO:0000313" key="4">
    <source>
        <dbReference type="EMBL" id="KAA6325861.1"/>
    </source>
</evidence>
<evidence type="ECO:0008006" key="5">
    <source>
        <dbReference type="Google" id="ProtNLM"/>
    </source>
</evidence>
<gene>
    <name evidence="4" type="ORF">EZS27_024968</name>
</gene>
<evidence type="ECO:0000256" key="2">
    <source>
        <dbReference type="ARBA" id="ARBA00023125"/>
    </source>
</evidence>
<protein>
    <recommendedName>
        <fullName evidence="5">Mutator family transposase</fullName>
    </recommendedName>
</protein>
<name>A0A5J4QYQ7_9ZZZZ</name>
<dbReference type="Pfam" id="PF00872">
    <property type="entry name" value="Transposase_mut"/>
    <property type="match status" value="1"/>
</dbReference>
<proteinExistence type="predicted"/>
<organism evidence="4">
    <name type="scientific">termite gut metagenome</name>
    <dbReference type="NCBI Taxonomy" id="433724"/>
    <lineage>
        <taxon>unclassified sequences</taxon>
        <taxon>metagenomes</taxon>
        <taxon>organismal metagenomes</taxon>
    </lineage>
</organism>
<evidence type="ECO:0000256" key="3">
    <source>
        <dbReference type="ARBA" id="ARBA00023172"/>
    </source>
</evidence>
<evidence type="ECO:0000256" key="1">
    <source>
        <dbReference type="ARBA" id="ARBA00022578"/>
    </source>
</evidence>
<keyword evidence="3" id="KW-0233">DNA recombination</keyword>
<dbReference type="PANTHER" id="PTHR33217">
    <property type="entry name" value="TRANSPOSASE FOR INSERTION SEQUENCE ELEMENT IS1081"/>
    <property type="match status" value="1"/>
</dbReference>
<keyword evidence="2" id="KW-0238">DNA-binding</keyword>
<reference evidence="4" key="1">
    <citation type="submission" date="2019-03" db="EMBL/GenBank/DDBJ databases">
        <title>Single cell metagenomics reveals metabolic interactions within the superorganism composed of flagellate Streblomastix strix and complex community of Bacteroidetes bacteria on its surface.</title>
        <authorList>
            <person name="Treitli S.C."/>
            <person name="Kolisko M."/>
            <person name="Husnik F."/>
            <person name="Keeling P."/>
            <person name="Hampl V."/>
        </authorList>
    </citation>
    <scope>NUCLEOTIDE SEQUENCE</scope>
    <source>
        <strain evidence="4">STM</strain>
    </source>
</reference>
<comment type="caution">
    <text evidence="4">The sequence shown here is derived from an EMBL/GenBank/DDBJ whole genome shotgun (WGS) entry which is preliminary data.</text>
</comment>